<dbReference type="RefSeq" id="WP_108854342.1">
    <property type="nucleotide sequence ID" value="NZ_OMOQ01000003.1"/>
</dbReference>
<accession>A0A2R8BLT9</accession>
<sequence length="266" mass="29275">MGNPLDDLQYAVMTDGRWRDGRFPKVFLDGHELDLAACKGPIEGERALILGAHGKNLHDLLARVTVDTLGICDSRAEDFSGLARLSGLRRLDIRYVTRLTDISCLRGLKHLETLVFYEPGKLTDISPIAALENLTAFEFSGGISAVARADSLAPIGALKRLEMLRLLNLRVTDGGLRPLAGCESLACLDVSNQFETADYAYLSVMLPDTECALFRPYTDLECKIGDSDVMVTGLRKPFLNAKRDAARLARYVEAFELLRAEARAGR</sequence>
<dbReference type="Proteomes" id="UP000244924">
    <property type="component" value="Unassembled WGS sequence"/>
</dbReference>
<dbReference type="OrthoDB" id="2082268at2"/>
<evidence type="ECO:0000313" key="1">
    <source>
        <dbReference type="EMBL" id="SPH24326.1"/>
    </source>
</evidence>
<evidence type="ECO:0008006" key="3">
    <source>
        <dbReference type="Google" id="ProtNLM"/>
    </source>
</evidence>
<dbReference type="EMBL" id="OMOQ01000003">
    <property type="protein sequence ID" value="SPH24326.1"/>
    <property type="molecule type" value="Genomic_DNA"/>
</dbReference>
<protein>
    <recommendedName>
        <fullName evidence="3">Internalin-A</fullName>
    </recommendedName>
</protein>
<keyword evidence="2" id="KW-1185">Reference proteome</keyword>
<dbReference type="InterPro" id="IPR032675">
    <property type="entry name" value="LRR_dom_sf"/>
</dbReference>
<proteinExistence type="predicted"/>
<organism evidence="1 2">
    <name type="scientific">Albidovulum aquaemixtae</name>
    <dbReference type="NCBI Taxonomy" id="1542388"/>
    <lineage>
        <taxon>Bacteria</taxon>
        <taxon>Pseudomonadati</taxon>
        <taxon>Pseudomonadota</taxon>
        <taxon>Alphaproteobacteria</taxon>
        <taxon>Rhodobacterales</taxon>
        <taxon>Paracoccaceae</taxon>
        <taxon>Albidovulum</taxon>
    </lineage>
</organism>
<dbReference type="AlphaFoldDB" id="A0A2R8BLT9"/>
<gene>
    <name evidence="1" type="ORF">DEA8626_03377</name>
</gene>
<reference evidence="1 2" key="1">
    <citation type="submission" date="2018-03" db="EMBL/GenBank/DDBJ databases">
        <authorList>
            <person name="Keele B.F."/>
        </authorList>
    </citation>
    <scope>NUCLEOTIDE SEQUENCE [LARGE SCALE GENOMIC DNA]</scope>
    <source>
        <strain evidence="1 2">CECT 8626</strain>
    </source>
</reference>
<dbReference type="Gene3D" id="3.80.10.10">
    <property type="entry name" value="Ribonuclease Inhibitor"/>
    <property type="match status" value="1"/>
</dbReference>
<evidence type="ECO:0000313" key="2">
    <source>
        <dbReference type="Proteomes" id="UP000244924"/>
    </source>
</evidence>
<name>A0A2R8BLT9_9RHOB</name>
<dbReference type="SUPFAM" id="SSF52047">
    <property type="entry name" value="RNI-like"/>
    <property type="match status" value="1"/>
</dbReference>